<dbReference type="GeneID" id="42858706"/>
<protein>
    <submittedName>
        <fullName evidence="1">Uncharacterized protein</fullName>
    </submittedName>
</protein>
<comment type="caution">
    <text evidence="1">The sequence shown here is derived from an EMBL/GenBank/DDBJ whole genome shotgun (WGS) entry which is preliminary data.</text>
</comment>
<organism evidence="1 2">
    <name type="scientific">Ruthenibacterium lactatiformans</name>
    <dbReference type="NCBI Taxonomy" id="1550024"/>
    <lineage>
        <taxon>Bacteria</taxon>
        <taxon>Bacillati</taxon>
        <taxon>Bacillota</taxon>
        <taxon>Clostridia</taxon>
        <taxon>Eubacteriales</taxon>
        <taxon>Oscillospiraceae</taxon>
        <taxon>Ruthenibacterium</taxon>
    </lineage>
</organism>
<dbReference type="Proteomes" id="UP000032483">
    <property type="component" value="Unassembled WGS sequence"/>
</dbReference>
<sequence>MKPQYFDSQKAAAIIGEPNDDRRSLMVDALTGDEAKLLCKLLLEFVPRKGAQKVRIRTIH</sequence>
<keyword evidence="2" id="KW-1185">Reference proteome</keyword>
<dbReference type="RefSeq" id="WP_050006755.1">
    <property type="nucleotide sequence ID" value="NZ_DAWBJP010000100.1"/>
</dbReference>
<accession>A0A0D8IXF0</accession>
<gene>
    <name evidence="1" type="ORF">TQ39_19480</name>
</gene>
<proteinExistence type="predicted"/>
<dbReference type="AlphaFoldDB" id="A0A0D8IXF0"/>
<reference evidence="1" key="1">
    <citation type="submission" date="2015-02" db="EMBL/GenBank/DDBJ databases">
        <title>A novel member of the family Ruminococcaceae isolated from human feces.</title>
        <authorList>
            <person name="Shkoporov A.N."/>
            <person name="Chaplin A.V."/>
            <person name="Motuzova O.V."/>
            <person name="Kafarskaia L.I."/>
            <person name="Khokhlova E.V."/>
            <person name="Efimov B.A."/>
        </authorList>
    </citation>
    <scope>NUCLEOTIDE SEQUENCE [LARGE SCALE GENOMIC DNA]</scope>
    <source>
        <strain evidence="1">585-1</strain>
    </source>
</reference>
<evidence type="ECO:0000313" key="2">
    <source>
        <dbReference type="Proteomes" id="UP000032483"/>
    </source>
</evidence>
<name>A0A0D8IXF0_9FIRM</name>
<evidence type="ECO:0000313" key="1">
    <source>
        <dbReference type="EMBL" id="KJF38198.1"/>
    </source>
</evidence>
<dbReference type="EMBL" id="JXXK01000067">
    <property type="protein sequence ID" value="KJF38198.1"/>
    <property type="molecule type" value="Genomic_DNA"/>
</dbReference>